<reference evidence="1 2" key="1">
    <citation type="submission" date="2023-06" db="EMBL/GenBank/DDBJ databases">
        <title>Actinomycetospora Odt1-22.</title>
        <authorList>
            <person name="Supong K."/>
        </authorList>
    </citation>
    <scope>NUCLEOTIDE SEQUENCE [LARGE SCALE GENOMIC DNA]</scope>
    <source>
        <strain evidence="1 2">Odt1-22</strain>
    </source>
</reference>
<evidence type="ECO:0000313" key="2">
    <source>
        <dbReference type="Proteomes" id="UP001231924"/>
    </source>
</evidence>
<protein>
    <recommendedName>
        <fullName evidence="3">Lipoprotein</fullName>
    </recommendedName>
</protein>
<evidence type="ECO:0000313" key="1">
    <source>
        <dbReference type="EMBL" id="MDL5159017.1"/>
    </source>
</evidence>
<accession>A0ABT7MGP4</accession>
<sequence>MVEVMLREFIAASTRSPSCRTADVARWFDPARLLHPATRPAVAAATAFLPTAVVSCGDEFRSRADWGGATARYVQALALRPEAAVVQRAQLGLAAAAAGQAESDTRARLAAYCTSPFAYPAAPAPGPSGRVFVDEATYGRFAYALPLTQEQRATEAASASVVVCIGGTERGGADQTCTYVGSGGRNQVSFFRTAIPVRAYETRTGRVLLDRRVEVGDAVCPPSITYTSYGPFGGPPDQDIPVSEADLGSALRDVVSQVLRG</sequence>
<gene>
    <name evidence="1" type="ORF">QRT03_23825</name>
</gene>
<name>A0ABT7MGP4_9PSEU</name>
<organism evidence="1 2">
    <name type="scientific">Actinomycetospora termitidis</name>
    <dbReference type="NCBI Taxonomy" id="3053470"/>
    <lineage>
        <taxon>Bacteria</taxon>
        <taxon>Bacillati</taxon>
        <taxon>Actinomycetota</taxon>
        <taxon>Actinomycetes</taxon>
        <taxon>Pseudonocardiales</taxon>
        <taxon>Pseudonocardiaceae</taxon>
        <taxon>Actinomycetospora</taxon>
    </lineage>
</organism>
<proteinExistence type="predicted"/>
<evidence type="ECO:0008006" key="3">
    <source>
        <dbReference type="Google" id="ProtNLM"/>
    </source>
</evidence>
<dbReference type="Proteomes" id="UP001231924">
    <property type="component" value="Unassembled WGS sequence"/>
</dbReference>
<dbReference type="RefSeq" id="WP_286055584.1">
    <property type="nucleotide sequence ID" value="NZ_JASVWF010000006.1"/>
</dbReference>
<dbReference type="EMBL" id="JASVWF010000006">
    <property type="protein sequence ID" value="MDL5159017.1"/>
    <property type="molecule type" value="Genomic_DNA"/>
</dbReference>
<comment type="caution">
    <text evidence="1">The sequence shown here is derived from an EMBL/GenBank/DDBJ whole genome shotgun (WGS) entry which is preliminary data.</text>
</comment>
<keyword evidence="2" id="KW-1185">Reference proteome</keyword>